<evidence type="ECO:0000313" key="3">
    <source>
        <dbReference type="Proteomes" id="UP000799302"/>
    </source>
</evidence>
<organism evidence="2 3">
    <name type="scientific">Microthyrium microscopicum</name>
    <dbReference type="NCBI Taxonomy" id="703497"/>
    <lineage>
        <taxon>Eukaryota</taxon>
        <taxon>Fungi</taxon>
        <taxon>Dikarya</taxon>
        <taxon>Ascomycota</taxon>
        <taxon>Pezizomycotina</taxon>
        <taxon>Dothideomycetes</taxon>
        <taxon>Dothideomycetes incertae sedis</taxon>
        <taxon>Microthyriales</taxon>
        <taxon>Microthyriaceae</taxon>
        <taxon>Microthyrium</taxon>
    </lineage>
</organism>
<name>A0A6A6U4R1_9PEZI</name>
<protein>
    <submittedName>
        <fullName evidence="2">Uncharacterized protein</fullName>
    </submittedName>
</protein>
<keyword evidence="3" id="KW-1185">Reference proteome</keyword>
<keyword evidence="1" id="KW-0732">Signal</keyword>
<gene>
    <name evidence="2" type="ORF">BT63DRAFT_427304</name>
</gene>
<dbReference type="AlphaFoldDB" id="A0A6A6U4R1"/>
<dbReference type="OrthoDB" id="3497702at2759"/>
<evidence type="ECO:0000256" key="1">
    <source>
        <dbReference type="SAM" id="SignalP"/>
    </source>
</evidence>
<proteinExistence type="predicted"/>
<evidence type="ECO:0000313" key="2">
    <source>
        <dbReference type="EMBL" id="KAF2666890.1"/>
    </source>
</evidence>
<reference evidence="2" key="1">
    <citation type="journal article" date="2020" name="Stud. Mycol.">
        <title>101 Dothideomycetes genomes: a test case for predicting lifestyles and emergence of pathogens.</title>
        <authorList>
            <person name="Haridas S."/>
            <person name="Albert R."/>
            <person name="Binder M."/>
            <person name="Bloem J."/>
            <person name="Labutti K."/>
            <person name="Salamov A."/>
            <person name="Andreopoulos B."/>
            <person name="Baker S."/>
            <person name="Barry K."/>
            <person name="Bills G."/>
            <person name="Bluhm B."/>
            <person name="Cannon C."/>
            <person name="Castanera R."/>
            <person name="Culley D."/>
            <person name="Daum C."/>
            <person name="Ezra D."/>
            <person name="Gonzalez J."/>
            <person name="Henrissat B."/>
            <person name="Kuo A."/>
            <person name="Liang C."/>
            <person name="Lipzen A."/>
            <person name="Lutzoni F."/>
            <person name="Magnuson J."/>
            <person name="Mondo S."/>
            <person name="Nolan M."/>
            <person name="Ohm R."/>
            <person name="Pangilinan J."/>
            <person name="Park H.-J."/>
            <person name="Ramirez L."/>
            <person name="Alfaro M."/>
            <person name="Sun H."/>
            <person name="Tritt A."/>
            <person name="Yoshinaga Y."/>
            <person name="Zwiers L.-H."/>
            <person name="Turgeon B."/>
            <person name="Goodwin S."/>
            <person name="Spatafora J."/>
            <person name="Crous P."/>
            <person name="Grigoriev I."/>
        </authorList>
    </citation>
    <scope>NUCLEOTIDE SEQUENCE</scope>
    <source>
        <strain evidence="2">CBS 115976</strain>
    </source>
</reference>
<accession>A0A6A6U4R1</accession>
<dbReference type="Proteomes" id="UP000799302">
    <property type="component" value="Unassembled WGS sequence"/>
</dbReference>
<feature type="signal peptide" evidence="1">
    <location>
        <begin position="1"/>
        <end position="18"/>
    </location>
</feature>
<sequence length="124" mass="12568">MQFTIATIVSLLAAVSMAAPADRTTVQLTNDQTGRNAAAVIPLDGIPRQITALYGGSAVDNAGLITATSAQLIQIVQGAACVFAGPGGAAFATLNDRKTFVDVDGNPANAIPVVLNDATLQCEL</sequence>
<dbReference type="EMBL" id="MU004238">
    <property type="protein sequence ID" value="KAF2666890.1"/>
    <property type="molecule type" value="Genomic_DNA"/>
</dbReference>
<feature type="chain" id="PRO_5025622722" evidence="1">
    <location>
        <begin position="19"/>
        <end position="124"/>
    </location>
</feature>